<keyword evidence="4" id="KW-0812">Transmembrane</keyword>
<dbReference type="Proteomes" id="UP000243579">
    <property type="component" value="Unassembled WGS sequence"/>
</dbReference>
<feature type="transmembrane region" description="Helical" evidence="4">
    <location>
        <begin position="893"/>
        <end position="916"/>
    </location>
</feature>
<feature type="transmembrane region" description="Helical" evidence="4">
    <location>
        <begin position="1088"/>
        <end position="1110"/>
    </location>
</feature>
<protein>
    <recommendedName>
        <fullName evidence="7">Ion transport domain-containing protein</fullName>
    </recommendedName>
</protein>
<accession>A0A1V9YL24</accession>
<name>A0A1V9YL24_ACHHY</name>
<feature type="transmembrane region" description="Helical" evidence="4">
    <location>
        <begin position="1162"/>
        <end position="1183"/>
    </location>
</feature>
<dbReference type="PROSITE" id="PS50297">
    <property type="entry name" value="ANK_REP_REGION"/>
    <property type="match status" value="3"/>
</dbReference>
<dbReference type="PANTHER" id="PTHR24198">
    <property type="entry name" value="ANKYRIN REPEAT AND PROTEIN KINASE DOMAIN-CONTAINING PROTEIN"/>
    <property type="match status" value="1"/>
</dbReference>
<keyword evidence="2 3" id="KW-0040">ANK repeat</keyword>
<evidence type="ECO:0000313" key="6">
    <source>
        <dbReference type="Proteomes" id="UP000243579"/>
    </source>
</evidence>
<evidence type="ECO:0000313" key="5">
    <source>
        <dbReference type="EMBL" id="OQR86433.1"/>
    </source>
</evidence>
<feature type="transmembrane region" description="Helical" evidence="4">
    <location>
        <begin position="1130"/>
        <end position="1150"/>
    </location>
</feature>
<keyword evidence="6" id="KW-1185">Reference proteome</keyword>
<keyword evidence="1" id="KW-0677">Repeat</keyword>
<feature type="transmembrane region" description="Helical" evidence="4">
    <location>
        <begin position="982"/>
        <end position="1001"/>
    </location>
</feature>
<keyword evidence="4" id="KW-1133">Transmembrane helix</keyword>
<sequence length="1486" mass="165365">MAPTKNQIQPGAALILKEISDVEDEDTSEDATEVADTESMIELYRNRQYTQITRRLQTTTVTNADLTKEHEDSTILSAAAGGNYTILKLLLEKTSFQSITTIPKYEWKPAFTAVVSDRLRNLQLLWEVIPSLHEARWPEVRRSIFCDESPLVAKGNHSLLHAATEISRNNILQWLLPRFPDVDIYNGDGLTPLHVCVQRSNVETLKLIVRGGANVNAKTKNKAACTALHLSVATTNVDLLLLKVLLEAGADMEITNSVRHLGNTKLTMLQEGQSSVDVCKNDQAMYLLQKEATFRKEFPIHYMFRSGRRELVLAWIISKTGSDPSRDILHCNPVSDAARQEDRTEGYNGRTPLVYAAIALQYTAEQQALDDLLPYCSKYSLLKTDSRGRTVLDHLLEKDVMCAINASNATNESLLRCIETVSRVTNVAVNANILSRKTLQGSPPYCCSGYCQNISRAPNHKYTELAGSRNWDDLQELLKSNPDEPSINELDDVGYSVLHYVAKHGHVATLRLLLGQPNLDINLETKDTEESALLIAYNANRVKCMRLLLQAGASISRFISDDTKKGEMDEIRATATTKTKLIIDRWEVVQAYPLYAATGILDVQVALEAITLSQGPLHVAMRSAQPEHVLRRLYAETSDIDAQDSVRRGSQAGYLSNVRFILREDVAADVDLRDKTGKTALMHAAIAGNVDIVQALIEALADIKIKDTNGWSVQDQLKEWIRTNCTKGKVDPLLPQVHILDMLIKESAMRVTSPEYKEKLALSMISLSTEAVFHDGKFAKAFACDTKLVQTFLNDCVQLDRHEAKLSKLELVYGQTASTSALHAVLNAAMEVPEEAFNAKVDCLEHIVMQRLLEIKWELFGQRKYLELLLMNVLLLSTMTTSSIVFHDEPPPIAAFYFSMTTTAFVAVSLCMVQALRPSALWRLARFTYDGRVWLEPSAIYIPNLRARKTTVRWCLGLLALVLTIACAVSTLAVLRQDTIEAWFPLFSHVMLELTVAYFIATELREIHHCGKKYLSSSLNCAQLLVYITIFVVFVPMKVGLIDAAFELQVGIGSFATLTLWLLSLSFLEVVSSASYLLPMFVDLFGDIYNFFIVFGVVQVGLTITFFQLFQRQPDDSAFNSLGQSFLATYYVMFGQVPLDSLSVFANSPYSYGEVMFTATAVLMMLHSAAVVVVLLNVLLALMNQTVTNGLDKAKARALVSYASCILRLEGAMDLSEAETSALINLPGPDGSSVLNPIFAESVTRVAIRLSSEQSKALLASAADRRLWGEFLKTFHNAIKQEFKYLIDALNHTSHFTTMDIALAFADELRIVATARAQLAEVVCDAEKSRGQYKETMVAKLRIKVEKELSKMREQLMAAWKPENEEPGHHSKCVLLFELAQCSRLDTLLTNLNRNIVEKLQATEGEKESNAPTAEMITKLEANVTALKEVVAEQAKDTAMLKDMVAAQAKDTALLKEMIAAQAKDTAELKELISAQAMLWRCAKQG</sequence>
<evidence type="ECO:0000256" key="4">
    <source>
        <dbReference type="SAM" id="Phobius"/>
    </source>
</evidence>
<evidence type="ECO:0000256" key="2">
    <source>
        <dbReference type="ARBA" id="ARBA00023043"/>
    </source>
</evidence>
<feature type="repeat" description="ANK" evidence="3">
    <location>
        <begin position="223"/>
        <end position="257"/>
    </location>
</feature>
<dbReference type="SMART" id="SM00248">
    <property type="entry name" value="ANK"/>
    <property type="match status" value="8"/>
</dbReference>
<dbReference type="InterPro" id="IPR002110">
    <property type="entry name" value="Ankyrin_rpt"/>
</dbReference>
<dbReference type="STRING" id="1202772.A0A1V9YL24"/>
<dbReference type="PROSITE" id="PS50088">
    <property type="entry name" value="ANK_REPEAT"/>
    <property type="match status" value="4"/>
</dbReference>
<organism evidence="5 6">
    <name type="scientific">Achlya hypogyna</name>
    <name type="common">Oomycete</name>
    <name type="synonym">Protoachlya hypogyna</name>
    <dbReference type="NCBI Taxonomy" id="1202772"/>
    <lineage>
        <taxon>Eukaryota</taxon>
        <taxon>Sar</taxon>
        <taxon>Stramenopiles</taxon>
        <taxon>Oomycota</taxon>
        <taxon>Saprolegniomycetes</taxon>
        <taxon>Saprolegniales</taxon>
        <taxon>Achlyaceae</taxon>
        <taxon>Achlya</taxon>
    </lineage>
</organism>
<comment type="caution">
    <text evidence="5">The sequence shown here is derived from an EMBL/GenBank/DDBJ whole genome shotgun (WGS) entry which is preliminary data.</text>
</comment>
<feature type="transmembrane region" description="Helical" evidence="4">
    <location>
        <begin position="954"/>
        <end position="976"/>
    </location>
</feature>
<dbReference type="Gene3D" id="1.25.40.20">
    <property type="entry name" value="Ankyrin repeat-containing domain"/>
    <property type="match status" value="3"/>
</dbReference>
<feature type="transmembrane region" description="Helical" evidence="4">
    <location>
        <begin position="1022"/>
        <end position="1042"/>
    </location>
</feature>
<dbReference type="SUPFAM" id="SSF48403">
    <property type="entry name" value="Ankyrin repeat"/>
    <property type="match status" value="2"/>
</dbReference>
<feature type="repeat" description="ANK" evidence="3">
    <location>
        <begin position="188"/>
        <end position="220"/>
    </location>
</feature>
<proteinExistence type="predicted"/>
<dbReference type="Pfam" id="PF12796">
    <property type="entry name" value="Ank_2"/>
    <property type="match status" value="3"/>
</dbReference>
<feature type="repeat" description="ANK" evidence="3">
    <location>
        <begin position="612"/>
        <end position="645"/>
    </location>
</feature>
<evidence type="ECO:0000256" key="3">
    <source>
        <dbReference type="PROSITE-ProRule" id="PRU00023"/>
    </source>
</evidence>
<feature type="repeat" description="ANK" evidence="3">
    <location>
        <begin position="676"/>
        <end position="708"/>
    </location>
</feature>
<dbReference type="PANTHER" id="PTHR24198:SF165">
    <property type="entry name" value="ANKYRIN REPEAT-CONTAINING PROTEIN-RELATED"/>
    <property type="match status" value="1"/>
</dbReference>
<gene>
    <name evidence="5" type="ORF">ACHHYP_10552</name>
</gene>
<evidence type="ECO:0008006" key="7">
    <source>
        <dbReference type="Google" id="ProtNLM"/>
    </source>
</evidence>
<dbReference type="EMBL" id="JNBR01001506">
    <property type="protein sequence ID" value="OQR86433.1"/>
    <property type="molecule type" value="Genomic_DNA"/>
</dbReference>
<evidence type="ECO:0000256" key="1">
    <source>
        <dbReference type="ARBA" id="ARBA00022737"/>
    </source>
</evidence>
<feature type="transmembrane region" description="Helical" evidence="4">
    <location>
        <begin position="1048"/>
        <end position="1068"/>
    </location>
</feature>
<keyword evidence="4" id="KW-0472">Membrane</keyword>
<dbReference type="InterPro" id="IPR036770">
    <property type="entry name" value="Ankyrin_rpt-contain_sf"/>
</dbReference>
<reference evidence="5 6" key="1">
    <citation type="journal article" date="2014" name="Genome Biol. Evol.">
        <title>The secreted proteins of Achlya hypogyna and Thraustotheca clavata identify the ancestral oomycete secretome and reveal gene acquisitions by horizontal gene transfer.</title>
        <authorList>
            <person name="Misner I."/>
            <person name="Blouin N."/>
            <person name="Leonard G."/>
            <person name="Richards T.A."/>
            <person name="Lane C.E."/>
        </authorList>
    </citation>
    <scope>NUCLEOTIDE SEQUENCE [LARGE SCALE GENOMIC DNA]</scope>
    <source>
        <strain evidence="5 6">ATCC 48635</strain>
    </source>
</reference>
<dbReference type="OrthoDB" id="9995210at2759"/>